<proteinExistence type="predicted"/>
<keyword evidence="2" id="KW-1185">Reference proteome</keyword>
<evidence type="ECO:0000313" key="1">
    <source>
        <dbReference type="EMBL" id="MFJ1467907.1"/>
    </source>
</evidence>
<comment type="caution">
    <text evidence="1">The sequence shown here is derived from an EMBL/GenBank/DDBJ whole genome shotgun (WGS) entry which is preliminary data.</text>
</comment>
<organism evidence="1 2">
    <name type="scientific">Massilia orientalis</name>
    <dbReference type="NCBI Taxonomy" id="3050128"/>
    <lineage>
        <taxon>Bacteria</taxon>
        <taxon>Pseudomonadati</taxon>
        <taxon>Pseudomonadota</taxon>
        <taxon>Betaproteobacteria</taxon>
        <taxon>Burkholderiales</taxon>
        <taxon>Oxalobacteraceae</taxon>
        <taxon>Telluria group</taxon>
        <taxon>Massilia</taxon>
    </lineage>
</organism>
<protein>
    <submittedName>
        <fullName evidence="1">Methyl-accepting chemotaxis protein</fullName>
    </submittedName>
</protein>
<reference evidence="1" key="1">
    <citation type="submission" date="2024-11" db="EMBL/GenBank/DDBJ databases">
        <title>Description of Massilia orientalis sp. nov., isolated from rhizosphere soil of Ageratina adenophora.</title>
        <authorList>
            <person name="Wang Y."/>
        </authorList>
    </citation>
    <scope>NUCLEOTIDE SEQUENCE</scope>
    <source>
        <strain evidence="1">YIM B02787</strain>
    </source>
</reference>
<dbReference type="Proteomes" id="UP001168096">
    <property type="component" value="Unassembled WGS sequence"/>
</dbReference>
<sequence length="529" mass="54959">MTGWLAKMNIAGRLAVGFGLVLGLGVLTTGFSIWRMHDIALAAQAMAAPLAKERLIAEWNMQVFGAIRRTGAIVKSNDPGVAAYFKGEMDEAIKRSADLARQIEPLLTTPDETALLRRIDAQRQRYRAITAAAMKAKAAGDTALAERLLNESFVPTARGYQDLLEALLALQHRQMDAQNHDILAIEARSARLSMALTAAGVLAGAACAWLLAAGIVRPLRAAVGIARTVAAGDLTQAIAVHGRDETAALLRALRDMNDSLAAIVGRVRDGTETIATASREISAGNLDLSSRTEQQASALEETAASMEELTSTVQRNAGHAQEANQLSHAASKVAGEGGAVVGQVIATMADIDASARKIAEITAVIDGIAFQTNILALNAAVEAARAGEQGRGFAVVAGEVRNLAQRAAAAAREIKDLIGTSTAQVETGTRLVGQAGATMDQVVASIGRVNAIVNDIAAASREQSSGIGQVSQAVTQLDAVTQQNAALVEQSAAAAAAMQEQAARLAQAVQVFRIGAPIAAPSGTVRRIA</sequence>
<dbReference type="EMBL" id="JASNRB020000005">
    <property type="protein sequence ID" value="MFJ1467907.1"/>
    <property type="molecule type" value="Genomic_DNA"/>
</dbReference>
<accession>A0ACC7M7Q6</accession>
<gene>
    <name evidence="1" type="ORF">QPK29_009315</name>
</gene>
<name>A0ACC7M7Q6_9BURK</name>
<evidence type="ECO:0000313" key="2">
    <source>
        <dbReference type="Proteomes" id="UP001168096"/>
    </source>
</evidence>